<gene>
    <name evidence="5" type="primary">PLESTBF000015</name>
    <name evidence="5" type="ORF">PLESTB_000021800</name>
</gene>
<comment type="similarity">
    <text evidence="1">Belongs to the eukaryotic ribosomal protein eS25 family.</text>
</comment>
<protein>
    <submittedName>
        <fullName evidence="5">40S ribosomal protein S25</fullName>
    </submittedName>
</protein>
<comment type="caution">
    <text evidence="5">The sequence shown here is derived from an EMBL/GenBank/DDBJ whole genome shotgun (WGS) entry which is preliminary data.</text>
</comment>
<reference evidence="5 6" key="1">
    <citation type="journal article" date="2023" name="Commun. Biol.">
        <title>Reorganization of the ancestral sex-determining regions during the evolution of trioecy in Pleodorina starrii.</title>
        <authorList>
            <person name="Takahashi K."/>
            <person name="Suzuki S."/>
            <person name="Kawai-Toyooka H."/>
            <person name="Yamamoto K."/>
            <person name="Hamaji T."/>
            <person name="Ootsuki R."/>
            <person name="Yamaguchi H."/>
            <person name="Kawachi M."/>
            <person name="Higashiyama T."/>
            <person name="Nozaki H."/>
        </authorList>
    </citation>
    <scope>NUCLEOTIDE SEQUENCE [LARGE SCALE GENOMIC DNA]</scope>
    <source>
        <strain evidence="5 6">NIES-4479</strain>
    </source>
</reference>
<proteinExistence type="inferred from homology"/>
<keyword evidence="6" id="KW-1185">Reference proteome</keyword>
<keyword evidence="2 5" id="KW-0689">Ribosomal protein</keyword>
<dbReference type="GO" id="GO:0005840">
    <property type="term" value="C:ribosome"/>
    <property type="evidence" value="ECO:0007669"/>
    <property type="project" value="UniProtKB-KW"/>
</dbReference>
<evidence type="ECO:0000256" key="1">
    <source>
        <dbReference type="ARBA" id="ARBA00009106"/>
    </source>
</evidence>
<dbReference type="PANTHER" id="PTHR12850">
    <property type="entry name" value="40S RIBOSOMAL PROTEIN S25"/>
    <property type="match status" value="1"/>
</dbReference>
<keyword evidence="3" id="KW-0687">Ribonucleoprotein</keyword>
<dbReference type="Proteomes" id="UP001165080">
    <property type="component" value="Unassembled WGS sequence"/>
</dbReference>
<dbReference type="FunFam" id="3.30.63.20:FF:000001">
    <property type="entry name" value="40S ribosomal protein S25"/>
    <property type="match status" value="1"/>
</dbReference>
<feature type="region of interest" description="Disordered" evidence="4">
    <location>
        <begin position="130"/>
        <end position="160"/>
    </location>
</feature>
<sequence>MACGSVDLLSQPLQYGGGGRLLLPPARVLVVIRKVKGHADGLPAPVDLEAVAQYAYNVYNSYQADNLLDTETFLMTTSTRAGGNNNRPPPPYCKGCDSKSTDPQAIGGPAGAVFGHKIQDTRRHTVEARKMAPKEQKSKEAKALAAANSSKGKRKKWSKGKMKEKVNNAVLFDKAVYEKLLNEVPKYKMISPSVLADRLRIGGSLARAAIRELANKGLIKPIVDHHSQLVYTRATGA</sequence>
<dbReference type="InterPro" id="IPR004977">
    <property type="entry name" value="Ribosomal_eS25"/>
</dbReference>
<accession>A0A9W6BA53</accession>
<dbReference type="Pfam" id="PF03297">
    <property type="entry name" value="Ribosomal_S25"/>
    <property type="match status" value="1"/>
</dbReference>
<organism evidence="5 6">
    <name type="scientific">Pleodorina starrii</name>
    <dbReference type="NCBI Taxonomy" id="330485"/>
    <lineage>
        <taxon>Eukaryota</taxon>
        <taxon>Viridiplantae</taxon>
        <taxon>Chlorophyta</taxon>
        <taxon>core chlorophytes</taxon>
        <taxon>Chlorophyceae</taxon>
        <taxon>CS clade</taxon>
        <taxon>Chlamydomonadales</taxon>
        <taxon>Volvocaceae</taxon>
        <taxon>Pleodorina</taxon>
    </lineage>
</organism>
<evidence type="ECO:0000256" key="2">
    <source>
        <dbReference type="ARBA" id="ARBA00022980"/>
    </source>
</evidence>
<evidence type="ECO:0000313" key="5">
    <source>
        <dbReference type="EMBL" id="GLC47751.1"/>
    </source>
</evidence>
<feature type="compositionally biased region" description="Basic and acidic residues" evidence="4">
    <location>
        <begin position="130"/>
        <end position="142"/>
    </location>
</feature>
<feature type="compositionally biased region" description="Basic residues" evidence="4">
    <location>
        <begin position="151"/>
        <end position="160"/>
    </location>
</feature>
<dbReference type="Gene3D" id="3.30.63.20">
    <property type="match status" value="1"/>
</dbReference>
<dbReference type="GO" id="GO:1990904">
    <property type="term" value="C:ribonucleoprotein complex"/>
    <property type="evidence" value="ECO:0007669"/>
    <property type="project" value="UniProtKB-KW"/>
</dbReference>
<evidence type="ECO:0000256" key="3">
    <source>
        <dbReference type="ARBA" id="ARBA00023274"/>
    </source>
</evidence>
<dbReference type="EMBL" id="BRXU01000001">
    <property type="protein sequence ID" value="GLC47751.1"/>
    <property type="molecule type" value="Genomic_DNA"/>
</dbReference>
<evidence type="ECO:0000313" key="6">
    <source>
        <dbReference type="Proteomes" id="UP001165080"/>
    </source>
</evidence>
<name>A0A9W6BA53_9CHLO</name>
<dbReference type="AlphaFoldDB" id="A0A9W6BA53"/>
<evidence type="ECO:0000256" key="4">
    <source>
        <dbReference type="SAM" id="MobiDB-lite"/>
    </source>
</evidence>